<evidence type="ECO:0008006" key="3">
    <source>
        <dbReference type="Google" id="ProtNLM"/>
    </source>
</evidence>
<sequence length="197" mass="21175">MPSVPPPHLIAPREPPVLLAGAPFTAVELQAMAADGVVRRLIGQAYVPALAPEGPSLRARSLAALLPARVRVRAVAGRMTAAWIFGCAPAPELPVMLVASTHRISSLRSPERLLVHEVGFGPYDVLDIAGLQVTSPLRTALDVALHCEGTRAMPVLRRLLAQPGLGLTPRLVARALESLPRQPHKERARRLLERVAR</sequence>
<evidence type="ECO:0000313" key="2">
    <source>
        <dbReference type="Proteomes" id="UP001422074"/>
    </source>
</evidence>
<evidence type="ECO:0000313" key="1">
    <source>
        <dbReference type="EMBL" id="MEN2744611.1"/>
    </source>
</evidence>
<name>A0ABU9WZY4_9MICC</name>
<dbReference type="Proteomes" id="UP001422074">
    <property type="component" value="Unassembled WGS sequence"/>
</dbReference>
<dbReference type="RefSeq" id="WP_345884762.1">
    <property type="nucleotide sequence ID" value="NZ_JBDFRB010000006.1"/>
</dbReference>
<keyword evidence="2" id="KW-1185">Reference proteome</keyword>
<protein>
    <recommendedName>
        <fullName evidence="3">AbiEi antitoxin C-terminal domain-containing protein</fullName>
    </recommendedName>
</protein>
<organism evidence="1 2">
    <name type="scientific">Sinomonas halotolerans</name>
    <dbReference type="NCBI Taxonomy" id="1644133"/>
    <lineage>
        <taxon>Bacteria</taxon>
        <taxon>Bacillati</taxon>
        <taxon>Actinomycetota</taxon>
        <taxon>Actinomycetes</taxon>
        <taxon>Micrococcales</taxon>
        <taxon>Micrococcaceae</taxon>
        <taxon>Sinomonas</taxon>
    </lineage>
</organism>
<accession>A0ABU9WZY4</accession>
<comment type="caution">
    <text evidence="1">The sequence shown here is derived from an EMBL/GenBank/DDBJ whole genome shotgun (WGS) entry which is preliminary data.</text>
</comment>
<reference evidence="1 2" key="1">
    <citation type="submission" date="2024-05" db="EMBL/GenBank/DDBJ databases">
        <title>Sinomonas sp. nov., isolated from a waste landfill.</title>
        <authorList>
            <person name="Zhao Y."/>
        </authorList>
    </citation>
    <scope>NUCLEOTIDE SEQUENCE [LARGE SCALE GENOMIC DNA]</scope>
    <source>
        <strain evidence="1 2">CCTCC AB2014300</strain>
    </source>
</reference>
<gene>
    <name evidence="1" type="ORF">ABCQ75_08650</name>
</gene>
<proteinExistence type="predicted"/>
<dbReference type="EMBL" id="JBDFRB010000006">
    <property type="protein sequence ID" value="MEN2744611.1"/>
    <property type="molecule type" value="Genomic_DNA"/>
</dbReference>